<dbReference type="AlphaFoldDB" id="Q9H3H7"/>
<accession>Q9H3H7</accession>
<dbReference type="EMBL" id="AF063608">
    <property type="protein sequence ID" value="AAG43166.1"/>
    <property type="molecule type" value="mRNA"/>
</dbReference>
<reference evidence="1" key="1">
    <citation type="submission" date="1998-05" db="EMBL/GenBank/DDBJ databases">
        <authorList>
            <person name="Mao Y.M."/>
            <person name="Xie Y."/>
            <person name="Zheng Z.H."/>
        </authorList>
    </citation>
    <scope>NUCLEOTIDE SEQUENCE</scope>
    <source>
        <tissue evidence="1">Brain</tissue>
    </source>
</reference>
<organism evidence="1">
    <name type="scientific">Homo sapiens</name>
    <name type="common">Human</name>
    <dbReference type="NCBI Taxonomy" id="9606"/>
    <lineage>
        <taxon>Eukaryota</taxon>
        <taxon>Metazoa</taxon>
        <taxon>Chordata</taxon>
        <taxon>Craniata</taxon>
        <taxon>Vertebrata</taxon>
        <taxon>Euteleostomi</taxon>
        <taxon>Mammalia</taxon>
        <taxon>Eutheria</taxon>
        <taxon>Euarchontoglires</taxon>
        <taxon>Primates</taxon>
        <taxon>Haplorrhini</taxon>
        <taxon>Catarrhini</taxon>
        <taxon>Hominidae</taxon>
        <taxon>Homo</taxon>
    </lineage>
</organism>
<proteinExistence type="evidence at transcript level"/>
<sequence>MSWISFLFHTGRHAPPISTPWFGGFQLIGKISLVAFLSSWSLTFPQCTFFFSPQRVPSLMSPSGIKCTLKKGAGWIFKRWEALRLDREGSSPSHSQPICSTLHTEEDCCFSFRRSFPSTWC</sequence>
<evidence type="ECO:0000313" key="1">
    <source>
        <dbReference type="EMBL" id="AAG43166.1"/>
    </source>
</evidence>
<name>Q9H3H7_HUMAN</name>
<protein>
    <submittedName>
        <fullName evidence="1">Brain my050 protein</fullName>
    </submittedName>
</protein>